<feature type="domain" description="HTH lacI-type" evidence="4">
    <location>
        <begin position="12"/>
        <end position="66"/>
    </location>
</feature>
<reference evidence="6" key="1">
    <citation type="submission" date="2019-09" db="EMBL/GenBank/DDBJ databases">
        <title>Mumia zhuanghuii sp. nov. isolated from the intestinal contents of plateau pika (Ochotona curzoniae) in the Qinghai-Tibet plateau of China.</title>
        <authorList>
            <person name="Tian Z."/>
        </authorList>
    </citation>
    <scope>NUCLEOTIDE SEQUENCE [LARGE SCALE GENOMIC DNA]</scope>
    <source>
        <strain evidence="6">JCM 30598</strain>
    </source>
</reference>
<evidence type="ECO:0000313" key="6">
    <source>
        <dbReference type="Proteomes" id="UP000325827"/>
    </source>
</evidence>
<gene>
    <name evidence="5" type="ORF">F6B43_18450</name>
</gene>
<proteinExistence type="predicted"/>
<evidence type="ECO:0000259" key="4">
    <source>
        <dbReference type="PROSITE" id="PS50932"/>
    </source>
</evidence>
<evidence type="ECO:0000256" key="1">
    <source>
        <dbReference type="ARBA" id="ARBA00023015"/>
    </source>
</evidence>
<dbReference type="PRINTS" id="PR00036">
    <property type="entry name" value="HTHLACI"/>
</dbReference>
<dbReference type="PANTHER" id="PTHR30146">
    <property type="entry name" value="LACI-RELATED TRANSCRIPTIONAL REPRESSOR"/>
    <property type="match status" value="1"/>
</dbReference>
<dbReference type="InterPro" id="IPR046335">
    <property type="entry name" value="LacI/GalR-like_sensor"/>
</dbReference>
<keyword evidence="3" id="KW-0804">Transcription</keyword>
<dbReference type="Gene3D" id="1.10.260.40">
    <property type="entry name" value="lambda repressor-like DNA-binding domains"/>
    <property type="match status" value="1"/>
</dbReference>
<dbReference type="PANTHER" id="PTHR30146:SF109">
    <property type="entry name" value="HTH-TYPE TRANSCRIPTIONAL REGULATOR GALS"/>
    <property type="match status" value="1"/>
</dbReference>
<comment type="caution">
    <text evidence="5">The sequence shown here is derived from an EMBL/GenBank/DDBJ whole genome shotgun (WGS) entry which is preliminary data.</text>
</comment>
<dbReference type="GO" id="GO:0000976">
    <property type="term" value="F:transcription cis-regulatory region binding"/>
    <property type="evidence" value="ECO:0007669"/>
    <property type="project" value="TreeGrafter"/>
</dbReference>
<dbReference type="Proteomes" id="UP000325827">
    <property type="component" value="Unassembled WGS sequence"/>
</dbReference>
<dbReference type="PROSITE" id="PS50932">
    <property type="entry name" value="HTH_LACI_2"/>
    <property type="match status" value="1"/>
</dbReference>
<keyword evidence="1" id="KW-0805">Transcription regulation</keyword>
<dbReference type="GO" id="GO:0003700">
    <property type="term" value="F:DNA-binding transcription factor activity"/>
    <property type="evidence" value="ECO:0007669"/>
    <property type="project" value="TreeGrafter"/>
</dbReference>
<dbReference type="PROSITE" id="PS00356">
    <property type="entry name" value="HTH_LACI_1"/>
    <property type="match status" value="1"/>
</dbReference>
<dbReference type="Pfam" id="PF13377">
    <property type="entry name" value="Peripla_BP_3"/>
    <property type="match status" value="1"/>
</dbReference>
<dbReference type="SMART" id="SM00354">
    <property type="entry name" value="HTH_LACI"/>
    <property type="match status" value="1"/>
</dbReference>
<dbReference type="SUPFAM" id="SSF53822">
    <property type="entry name" value="Periplasmic binding protein-like I"/>
    <property type="match status" value="1"/>
</dbReference>
<accession>A0A5J5IZR3</accession>
<name>A0A5J5IZR3_9MICO</name>
<keyword evidence="6" id="KW-1185">Reference proteome</keyword>
<organism evidence="5 6">
    <name type="scientific">Microbacterium rhizomatis</name>
    <dbReference type="NCBI Taxonomy" id="1631477"/>
    <lineage>
        <taxon>Bacteria</taxon>
        <taxon>Bacillati</taxon>
        <taxon>Actinomycetota</taxon>
        <taxon>Actinomycetes</taxon>
        <taxon>Micrococcales</taxon>
        <taxon>Microbacteriaceae</taxon>
        <taxon>Microbacterium</taxon>
    </lineage>
</organism>
<dbReference type="InterPro" id="IPR028082">
    <property type="entry name" value="Peripla_BP_I"/>
</dbReference>
<dbReference type="OrthoDB" id="9785139at2"/>
<dbReference type="Pfam" id="PF00356">
    <property type="entry name" value="LacI"/>
    <property type="match status" value="1"/>
</dbReference>
<dbReference type="InterPro" id="IPR000843">
    <property type="entry name" value="HTH_LacI"/>
</dbReference>
<dbReference type="RefSeq" id="WP_150450487.1">
    <property type="nucleotide sequence ID" value="NZ_VYSA01000006.1"/>
</dbReference>
<protein>
    <submittedName>
        <fullName evidence="5">LacI family transcriptional regulator</fullName>
    </submittedName>
</protein>
<sequence length="332" mass="33831">MAADQANDARRVGVRDVARLAGVSTQTVSRVINDHPHIRDDTRERVRDAMASLGYRVNNAARSLGTDTTRVLGVIASDATLYGPTAGIAALETAARSGGRWISTVYADAGDEASVSAAVEHVLAQGVDGIILVAAHTRTAEMLTRSGVSIPVAAMHDGLGAQRQAEAAGLVVTHLAGLGHRVIARLGGPADWLEERSRAAGFESALTAHGLAPGPAWAGDWSAEAGASVAAEVAASVRRPGGPTAVVVANDQMALGLISGLEAQGVAVPAEVSIAGFDDNPDAAYYRPSLTSVRLDIAGEAARCVATARGLAGSPPAEPRLVVRASTGRAPV</sequence>
<dbReference type="SUPFAM" id="SSF47413">
    <property type="entry name" value="lambda repressor-like DNA-binding domains"/>
    <property type="match status" value="1"/>
</dbReference>
<dbReference type="InterPro" id="IPR010982">
    <property type="entry name" value="Lambda_DNA-bd_dom_sf"/>
</dbReference>
<dbReference type="CDD" id="cd01392">
    <property type="entry name" value="HTH_LacI"/>
    <property type="match status" value="1"/>
</dbReference>
<dbReference type="EMBL" id="VYSA01000006">
    <property type="protein sequence ID" value="KAA9105028.1"/>
    <property type="molecule type" value="Genomic_DNA"/>
</dbReference>
<evidence type="ECO:0000256" key="2">
    <source>
        <dbReference type="ARBA" id="ARBA00023125"/>
    </source>
</evidence>
<keyword evidence="2" id="KW-0238">DNA-binding</keyword>
<dbReference type="AlphaFoldDB" id="A0A5J5IZR3"/>
<evidence type="ECO:0000256" key="3">
    <source>
        <dbReference type="ARBA" id="ARBA00023163"/>
    </source>
</evidence>
<evidence type="ECO:0000313" key="5">
    <source>
        <dbReference type="EMBL" id="KAA9105028.1"/>
    </source>
</evidence>
<dbReference type="Gene3D" id="3.40.50.2300">
    <property type="match status" value="2"/>
</dbReference>